<evidence type="ECO:0000313" key="5">
    <source>
        <dbReference type="Proteomes" id="UP000663850"/>
    </source>
</evidence>
<proteinExistence type="predicted"/>
<evidence type="ECO:0000256" key="1">
    <source>
        <dbReference type="SAM" id="MobiDB-lite"/>
    </source>
</evidence>
<reference evidence="4" key="1">
    <citation type="submission" date="2021-01" db="EMBL/GenBank/DDBJ databases">
        <authorList>
            <person name="Kaushik A."/>
        </authorList>
    </citation>
    <scope>NUCLEOTIDE SEQUENCE</scope>
    <source>
        <strain evidence="4">Type strain: AG8-Rh-89/</strain>
    </source>
</reference>
<dbReference type="Pfam" id="PF24855">
    <property type="entry name" value="DUF7729"/>
    <property type="match status" value="1"/>
</dbReference>
<sequence length="354" mass="36288">MKASGIISALIFAHVALGQATSSTTALSSASSAQASQSGTKSQTGSKSSQSSSASSSTAADATPTGSTGLTGPLTESYTGDSNPLIPADISTGCSTFLSALNLDTTMSNCLTPLNNALSSFSSGSGSPSAVSKTLNSLCSSNSCTTSSMRAKLTEFKDACSNDFATNNMVAKQYDAWFALIPFKSAICAKDANTQAYCLLNIGTGSSSSGQNARRSDAAYAAGHLTVPVHKRAQTVIMPNTETYLNSHLMYLFTSPGMTADQLCTSCTQQIISKYAAFQTATPYALGIQQSPLLGGLPELWAAMQEKCPADFMSQVNNIAGVASADQLADGAVTTTASYFTALAAAFAAAFALF</sequence>
<name>A0A8H3HCF1_9AGAM</name>
<keyword evidence="2" id="KW-0732">Signal</keyword>
<dbReference type="InterPro" id="IPR056146">
    <property type="entry name" value="DUF7729"/>
</dbReference>
<protein>
    <recommendedName>
        <fullName evidence="3">DUF7729 domain-containing protein</fullName>
    </recommendedName>
</protein>
<feature type="chain" id="PRO_5034137031" description="DUF7729 domain-containing protein" evidence="2">
    <location>
        <begin position="19"/>
        <end position="354"/>
    </location>
</feature>
<dbReference type="Proteomes" id="UP000663850">
    <property type="component" value="Unassembled WGS sequence"/>
</dbReference>
<evidence type="ECO:0000259" key="3">
    <source>
        <dbReference type="Pfam" id="PF24855"/>
    </source>
</evidence>
<comment type="caution">
    <text evidence="4">The sequence shown here is derived from an EMBL/GenBank/DDBJ whole genome shotgun (WGS) entry which is preliminary data.</text>
</comment>
<feature type="domain" description="DUF7729" evidence="3">
    <location>
        <begin position="91"/>
        <end position="207"/>
    </location>
</feature>
<feature type="signal peptide" evidence="2">
    <location>
        <begin position="1"/>
        <end position="18"/>
    </location>
</feature>
<organism evidence="4 5">
    <name type="scientific">Rhizoctonia solani</name>
    <dbReference type="NCBI Taxonomy" id="456999"/>
    <lineage>
        <taxon>Eukaryota</taxon>
        <taxon>Fungi</taxon>
        <taxon>Dikarya</taxon>
        <taxon>Basidiomycota</taxon>
        <taxon>Agaricomycotina</taxon>
        <taxon>Agaricomycetes</taxon>
        <taxon>Cantharellales</taxon>
        <taxon>Ceratobasidiaceae</taxon>
        <taxon>Rhizoctonia</taxon>
    </lineage>
</organism>
<feature type="compositionally biased region" description="Low complexity" evidence="1">
    <location>
        <begin position="32"/>
        <end position="75"/>
    </location>
</feature>
<evidence type="ECO:0000313" key="4">
    <source>
        <dbReference type="EMBL" id="CAE6503113.1"/>
    </source>
</evidence>
<dbReference type="AlphaFoldDB" id="A0A8H3HCF1"/>
<evidence type="ECO:0000256" key="2">
    <source>
        <dbReference type="SAM" id="SignalP"/>
    </source>
</evidence>
<feature type="region of interest" description="Disordered" evidence="1">
    <location>
        <begin position="32"/>
        <end position="78"/>
    </location>
</feature>
<dbReference type="EMBL" id="CAJMWZ010005278">
    <property type="protein sequence ID" value="CAE6503113.1"/>
    <property type="molecule type" value="Genomic_DNA"/>
</dbReference>
<gene>
    <name evidence="4" type="ORF">RDB_LOCUS97202</name>
</gene>
<accession>A0A8H3HCF1</accession>